<keyword evidence="6" id="KW-0067">ATP-binding</keyword>
<comment type="subcellular location">
    <subcellularLocation>
        <location evidence="1">Cell membrane</location>
        <topology evidence="1">Multi-pass membrane protein</topology>
    </subcellularLocation>
</comment>
<dbReference type="PANTHER" id="PTHR43394:SF1">
    <property type="entry name" value="ATP-BINDING CASSETTE SUB-FAMILY B MEMBER 10, MITOCHONDRIAL"/>
    <property type="match status" value="1"/>
</dbReference>
<gene>
    <name evidence="12" type="ORF">MAE02_39140</name>
</gene>
<evidence type="ECO:0000313" key="12">
    <source>
        <dbReference type="EMBL" id="GEO16218.1"/>
    </source>
</evidence>
<proteinExistence type="inferred from homology"/>
<sequence length="605" mass="65034">MLPGRLILERTMARKSLLSRGDTTPLIRRLWRDWMRPHARALALVLVLVVLVSGATGLYPVLIKAAFDAFSAKDQTAIYLGPIFVIAVTSVKGFSLLALTILTNRVVTKIEADMQTALYGHLIDADLAQIGRESPAALTQRFTTDFLFIKEALTRLSTVFLREVTTIVALVAAMIWIDPVLTVVAGLTVPFIAYPIEKIGRKLRRVAISTQEQTGRMASLITESLAGTRIAKTYNLEGYLKAKAAHTFDEIRRLKMKAANARGRLDPLLEAGGGFAVAAVLVLIGQRIVSGGSTVGDFTGFVSALILAAQPIRALGNLNAIVQEAAAALQRTFAVMDEAPQIKDRPNALPLAVKGGEVRFQDLGFSYGQNLVALDHIDLVAEAGRTTALVGRSGSGKSTLMSLVPRLYDVTRGAVLIDGQNVRDVTLTSLRAAIAVVSQDVVLFDDTVRANIAFGRPDATDEEITAAAKAAAAHDFIMRMPEGYDTMVGTGGGRLSGGERQRVSLARAFLKDAPILLLDEATSALDSESERLVQDAIRRLMQGRTTLVIAHRLSTVRDADKIVVMEAGRIVETGSHEALIAKAGAYARLHRLQLSDDAETATPAA</sequence>
<dbReference type="InterPro" id="IPR011527">
    <property type="entry name" value="ABC1_TM_dom"/>
</dbReference>
<name>A0A512BW84_9HYPH</name>
<dbReference type="InterPro" id="IPR027417">
    <property type="entry name" value="P-loop_NTPase"/>
</dbReference>
<dbReference type="GO" id="GO:0005524">
    <property type="term" value="F:ATP binding"/>
    <property type="evidence" value="ECO:0007669"/>
    <property type="project" value="UniProtKB-KW"/>
</dbReference>
<dbReference type="SUPFAM" id="SSF52540">
    <property type="entry name" value="P-loop containing nucleoside triphosphate hydrolases"/>
    <property type="match status" value="1"/>
</dbReference>
<dbReference type="InterPro" id="IPR039421">
    <property type="entry name" value="Type_1_exporter"/>
</dbReference>
<dbReference type="Proteomes" id="UP000321085">
    <property type="component" value="Unassembled WGS sequence"/>
</dbReference>
<evidence type="ECO:0000259" key="10">
    <source>
        <dbReference type="PROSITE" id="PS50893"/>
    </source>
</evidence>
<dbReference type="SMART" id="SM00382">
    <property type="entry name" value="AAA"/>
    <property type="match status" value="1"/>
</dbReference>
<evidence type="ECO:0000256" key="5">
    <source>
        <dbReference type="ARBA" id="ARBA00022741"/>
    </source>
</evidence>
<dbReference type="GO" id="GO:0015421">
    <property type="term" value="F:ABC-type oligopeptide transporter activity"/>
    <property type="evidence" value="ECO:0007669"/>
    <property type="project" value="TreeGrafter"/>
</dbReference>
<dbReference type="GO" id="GO:0016887">
    <property type="term" value="F:ATP hydrolysis activity"/>
    <property type="evidence" value="ECO:0007669"/>
    <property type="project" value="InterPro"/>
</dbReference>
<dbReference type="Gene3D" id="1.20.1560.10">
    <property type="entry name" value="ABC transporter type 1, transmembrane domain"/>
    <property type="match status" value="1"/>
</dbReference>
<dbReference type="GO" id="GO:0005886">
    <property type="term" value="C:plasma membrane"/>
    <property type="evidence" value="ECO:0007669"/>
    <property type="project" value="UniProtKB-SubCell"/>
</dbReference>
<dbReference type="CDD" id="cd18552">
    <property type="entry name" value="ABC_6TM_MsbA_like"/>
    <property type="match status" value="1"/>
</dbReference>
<dbReference type="FunFam" id="3.40.50.300:FF:000287">
    <property type="entry name" value="Multidrug ABC transporter ATP-binding protein"/>
    <property type="match status" value="1"/>
</dbReference>
<dbReference type="Pfam" id="PF00005">
    <property type="entry name" value="ABC_tran"/>
    <property type="match status" value="1"/>
</dbReference>
<keyword evidence="8 9" id="KW-0472">Membrane</keyword>
<dbReference type="Pfam" id="PF00664">
    <property type="entry name" value="ABC_membrane"/>
    <property type="match status" value="1"/>
</dbReference>
<dbReference type="PROSITE" id="PS50893">
    <property type="entry name" value="ABC_TRANSPORTER_2"/>
    <property type="match status" value="1"/>
</dbReference>
<comment type="caution">
    <text evidence="12">The sequence shown here is derived from an EMBL/GenBank/DDBJ whole genome shotgun (WGS) entry which is preliminary data.</text>
</comment>
<dbReference type="Gene3D" id="3.40.50.300">
    <property type="entry name" value="P-loop containing nucleotide triphosphate hydrolases"/>
    <property type="match status" value="1"/>
</dbReference>
<comment type="similarity">
    <text evidence="2">Belongs to the ABC transporter superfamily.</text>
</comment>
<evidence type="ECO:0000256" key="6">
    <source>
        <dbReference type="ARBA" id="ARBA00022840"/>
    </source>
</evidence>
<feature type="transmembrane region" description="Helical" evidence="9">
    <location>
        <begin position="79"/>
        <end position="102"/>
    </location>
</feature>
<accession>A0A512BW84</accession>
<feature type="transmembrane region" description="Helical" evidence="9">
    <location>
        <begin position="39"/>
        <end position="59"/>
    </location>
</feature>
<feature type="transmembrane region" description="Helical" evidence="9">
    <location>
        <begin position="167"/>
        <end position="194"/>
    </location>
</feature>
<dbReference type="InterPro" id="IPR017871">
    <property type="entry name" value="ABC_transporter-like_CS"/>
</dbReference>
<protein>
    <submittedName>
        <fullName evidence="12">ABC transporter permease</fullName>
    </submittedName>
</protein>
<dbReference type="InterPro" id="IPR036640">
    <property type="entry name" value="ABC1_TM_sf"/>
</dbReference>
<evidence type="ECO:0000259" key="11">
    <source>
        <dbReference type="PROSITE" id="PS50929"/>
    </source>
</evidence>
<organism evidence="12 13">
    <name type="scientific">Microvirga aerophila</name>
    <dbReference type="NCBI Taxonomy" id="670291"/>
    <lineage>
        <taxon>Bacteria</taxon>
        <taxon>Pseudomonadati</taxon>
        <taxon>Pseudomonadota</taxon>
        <taxon>Alphaproteobacteria</taxon>
        <taxon>Hyphomicrobiales</taxon>
        <taxon>Methylobacteriaceae</taxon>
        <taxon>Microvirga</taxon>
    </lineage>
</organism>
<dbReference type="AlphaFoldDB" id="A0A512BW84"/>
<evidence type="ECO:0000256" key="4">
    <source>
        <dbReference type="ARBA" id="ARBA00022692"/>
    </source>
</evidence>
<reference evidence="12 13" key="1">
    <citation type="submission" date="2019-07" db="EMBL/GenBank/DDBJ databases">
        <title>Whole genome shotgun sequence of Microvirga aerophila NBRC 106136.</title>
        <authorList>
            <person name="Hosoyama A."/>
            <person name="Uohara A."/>
            <person name="Ohji S."/>
            <person name="Ichikawa N."/>
        </authorList>
    </citation>
    <scope>NUCLEOTIDE SEQUENCE [LARGE SCALE GENOMIC DNA]</scope>
    <source>
        <strain evidence="12 13">NBRC 106136</strain>
    </source>
</reference>
<keyword evidence="4 9" id="KW-0812">Transmembrane</keyword>
<dbReference type="EMBL" id="BJYU01000058">
    <property type="protein sequence ID" value="GEO16218.1"/>
    <property type="molecule type" value="Genomic_DNA"/>
</dbReference>
<keyword evidence="3" id="KW-0813">Transport</keyword>
<keyword evidence="7 9" id="KW-1133">Transmembrane helix</keyword>
<dbReference type="InterPro" id="IPR003593">
    <property type="entry name" value="AAA+_ATPase"/>
</dbReference>
<evidence type="ECO:0000256" key="2">
    <source>
        <dbReference type="ARBA" id="ARBA00005417"/>
    </source>
</evidence>
<dbReference type="PROSITE" id="PS00211">
    <property type="entry name" value="ABC_TRANSPORTER_1"/>
    <property type="match status" value="1"/>
</dbReference>
<dbReference type="InterPro" id="IPR003439">
    <property type="entry name" value="ABC_transporter-like_ATP-bd"/>
</dbReference>
<evidence type="ECO:0000256" key="3">
    <source>
        <dbReference type="ARBA" id="ARBA00022448"/>
    </source>
</evidence>
<keyword evidence="5" id="KW-0547">Nucleotide-binding</keyword>
<feature type="domain" description="ABC transporter" evidence="10">
    <location>
        <begin position="358"/>
        <end position="592"/>
    </location>
</feature>
<evidence type="ECO:0000256" key="9">
    <source>
        <dbReference type="SAM" id="Phobius"/>
    </source>
</evidence>
<keyword evidence="13" id="KW-1185">Reference proteome</keyword>
<evidence type="ECO:0000256" key="1">
    <source>
        <dbReference type="ARBA" id="ARBA00004651"/>
    </source>
</evidence>
<evidence type="ECO:0000256" key="7">
    <source>
        <dbReference type="ARBA" id="ARBA00022989"/>
    </source>
</evidence>
<dbReference type="PROSITE" id="PS50929">
    <property type="entry name" value="ABC_TM1F"/>
    <property type="match status" value="1"/>
</dbReference>
<feature type="domain" description="ABC transmembrane type-1" evidence="11">
    <location>
        <begin position="43"/>
        <end position="324"/>
    </location>
</feature>
<dbReference type="SUPFAM" id="SSF90123">
    <property type="entry name" value="ABC transporter transmembrane region"/>
    <property type="match status" value="1"/>
</dbReference>
<evidence type="ECO:0000256" key="8">
    <source>
        <dbReference type="ARBA" id="ARBA00023136"/>
    </source>
</evidence>
<evidence type="ECO:0000313" key="13">
    <source>
        <dbReference type="Proteomes" id="UP000321085"/>
    </source>
</evidence>
<dbReference type="PANTHER" id="PTHR43394">
    <property type="entry name" value="ATP-DEPENDENT PERMEASE MDL1, MITOCHONDRIAL"/>
    <property type="match status" value="1"/>
</dbReference>